<comment type="caution">
    <text evidence="3">The sequence shown here is derived from an EMBL/GenBank/DDBJ whole genome shotgun (WGS) entry which is preliminary data.</text>
</comment>
<keyword evidence="4" id="KW-1185">Reference proteome</keyword>
<dbReference type="EMBL" id="JBAGLP010000119">
    <property type="protein sequence ID" value="MEG3616489.1"/>
    <property type="molecule type" value="Genomic_DNA"/>
</dbReference>
<evidence type="ECO:0000313" key="3">
    <source>
        <dbReference type="EMBL" id="MEG3616489.1"/>
    </source>
</evidence>
<evidence type="ECO:0000256" key="2">
    <source>
        <dbReference type="SAM" id="Phobius"/>
    </source>
</evidence>
<dbReference type="RefSeq" id="WP_332902989.1">
    <property type="nucleotide sequence ID" value="NZ_JBAGLP010000119.1"/>
</dbReference>
<dbReference type="Proteomes" id="UP001310387">
    <property type="component" value="Unassembled WGS sequence"/>
</dbReference>
<evidence type="ECO:0000256" key="1">
    <source>
        <dbReference type="SAM" id="MobiDB-lite"/>
    </source>
</evidence>
<gene>
    <name evidence="3" type="ORF">V5O49_15265</name>
</gene>
<feature type="transmembrane region" description="Helical" evidence="2">
    <location>
        <begin position="16"/>
        <end position="39"/>
    </location>
</feature>
<evidence type="ECO:0008006" key="5">
    <source>
        <dbReference type="Google" id="ProtNLM"/>
    </source>
</evidence>
<reference evidence="3" key="2">
    <citation type="submission" date="2024-02" db="EMBL/GenBank/DDBJ databases">
        <authorList>
            <person name="Prathaban M."/>
            <person name="Mythili R."/>
            <person name="Sharmila Devi N."/>
            <person name="Sobanaa M."/>
            <person name="Prathiviraj R."/>
            <person name="Selvin J."/>
        </authorList>
    </citation>
    <scope>NUCLEOTIDE SEQUENCE</scope>
    <source>
        <strain evidence="3">MP1014</strain>
    </source>
</reference>
<accession>A0ABU7ZAE4</accession>
<feature type="region of interest" description="Disordered" evidence="1">
    <location>
        <begin position="167"/>
        <end position="215"/>
    </location>
</feature>
<evidence type="ECO:0000313" key="4">
    <source>
        <dbReference type="Proteomes" id="UP001310387"/>
    </source>
</evidence>
<feature type="compositionally biased region" description="Low complexity" evidence="1">
    <location>
        <begin position="187"/>
        <end position="211"/>
    </location>
</feature>
<name>A0ABU7ZAE4_9MICO</name>
<protein>
    <recommendedName>
        <fullName evidence="5">LysM domain-containing protein</fullName>
    </recommendedName>
</protein>
<proteinExistence type="predicted"/>
<keyword evidence="2" id="KW-0812">Transmembrane</keyword>
<dbReference type="InterPro" id="IPR036779">
    <property type="entry name" value="LysM_dom_sf"/>
</dbReference>
<reference evidence="3" key="1">
    <citation type="journal article" date="2024" name="Antonie Van Leeuwenhoek">
        <title>Isoptericola haloaureus sp. nov., a dimorphic actinobacterium isolated from mangrove sediments of southeast India, implicating biosaline agricultural significance through nitrogen fixation and salt tolerance genes.</title>
        <authorList>
            <person name="Prathaban M."/>
            <person name="Prathiviraj R."/>
            <person name="Ravichandran M."/>
            <person name="Natarajan S.D."/>
            <person name="Sobanaa M."/>
            <person name="Hari Krishna Kumar S."/>
            <person name="Chandrasekar V."/>
            <person name="Selvin J."/>
        </authorList>
    </citation>
    <scope>NUCLEOTIDE SEQUENCE</scope>
    <source>
        <strain evidence="3">MP1014</strain>
    </source>
</reference>
<sequence length="274" mass="27472">MRRADVAGPTGAGRSLAGLVACAVGGAVVLVLLGLRLGAIVPRDGGTATRTGIDRWVEITVLTVGAAATAWLTLGALVALACVAVAPRHRARAVDTALGRWTPRVVRRLARGAVGLGVGAGLALAPTAALADEPVDTPATVLDVGWRSTADVAPDRSDVPEDVSAHPIALEPRAPSVPDPQVGGTSGATAEEASVAATTSSDAAPASRATTGPDAAEVVVHRGDSLWEIAARGLPASATDAEVLAATTRWHEANRDVIGADPDAILPGQVLRAP</sequence>
<organism evidence="3 4">
    <name type="scientific">Isoptericola haloaureus</name>
    <dbReference type="NCBI Taxonomy" id="1542902"/>
    <lineage>
        <taxon>Bacteria</taxon>
        <taxon>Bacillati</taxon>
        <taxon>Actinomycetota</taxon>
        <taxon>Actinomycetes</taxon>
        <taxon>Micrococcales</taxon>
        <taxon>Promicromonosporaceae</taxon>
        <taxon>Isoptericola</taxon>
    </lineage>
</organism>
<feature type="transmembrane region" description="Helical" evidence="2">
    <location>
        <begin position="59"/>
        <end position="86"/>
    </location>
</feature>
<dbReference type="CDD" id="cd00118">
    <property type="entry name" value="LysM"/>
    <property type="match status" value="1"/>
</dbReference>
<dbReference type="Gene3D" id="3.10.350.10">
    <property type="entry name" value="LysM domain"/>
    <property type="match status" value="1"/>
</dbReference>
<keyword evidence="2" id="KW-0472">Membrane</keyword>
<keyword evidence="2" id="KW-1133">Transmembrane helix</keyword>
<dbReference type="InterPro" id="IPR018392">
    <property type="entry name" value="LysM"/>
</dbReference>